<sequence>MPEVERPEFRKDAKPTERSYGKCDGAKQGIVRFWKVMRGEGVCDNNIKKRSQLAAVTVYLLYWFV</sequence>
<proteinExistence type="predicted"/>
<accession>D4JX53</accession>
<dbReference type="AlphaFoldDB" id="D4JX53"/>
<dbReference type="BioCyc" id="ESIR657319:G136K-2333-MONOMER"/>
<evidence type="ECO:0000313" key="2">
    <source>
        <dbReference type="EMBL" id="CBK97672.1"/>
    </source>
</evidence>
<evidence type="ECO:0000313" key="3">
    <source>
        <dbReference type="Proteomes" id="UP000008803"/>
    </source>
</evidence>
<organism evidence="2 3">
    <name type="scientific">[Eubacterium] siraeum 70/3</name>
    <dbReference type="NCBI Taxonomy" id="657319"/>
    <lineage>
        <taxon>Bacteria</taxon>
        <taxon>Bacillati</taxon>
        <taxon>Bacillota</taxon>
        <taxon>Clostridia</taxon>
        <taxon>Eubacteriales</taxon>
        <taxon>Oscillospiraceae</taxon>
        <taxon>Oscillospiraceae incertae sedis</taxon>
    </lineage>
</organism>
<dbReference type="Proteomes" id="UP000008803">
    <property type="component" value="Chromosome"/>
</dbReference>
<gene>
    <name evidence="2" type="ORF">EUS_27530</name>
</gene>
<dbReference type="EMBL" id="FP929044">
    <property type="protein sequence ID" value="CBK97672.1"/>
    <property type="molecule type" value="Genomic_DNA"/>
</dbReference>
<reference evidence="2 3" key="1">
    <citation type="submission" date="2010-03" db="EMBL/GenBank/DDBJ databases">
        <title>The genome sequence of Eubacterium siraeum 70/3.</title>
        <authorList>
            <consortium name="metaHIT consortium -- http://www.metahit.eu/"/>
            <person name="Pajon A."/>
            <person name="Turner K."/>
            <person name="Parkhill J."/>
            <person name="Duncan S."/>
            <person name="Flint H."/>
        </authorList>
    </citation>
    <scope>NUCLEOTIDE SEQUENCE [LARGE SCALE GENOMIC DNA]</scope>
    <source>
        <strain evidence="2 3">70/3</strain>
    </source>
</reference>
<dbReference type="KEGG" id="esu:EUS_27530"/>
<name>D4JX53_9FIRM</name>
<evidence type="ECO:0000256" key="1">
    <source>
        <dbReference type="SAM" id="MobiDB-lite"/>
    </source>
</evidence>
<dbReference type="HOGENOM" id="CLU_2843337_0_0_9"/>
<protein>
    <submittedName>
        <fullName evidence="2">Uncharacterized protein</fullName>
    </submittedName>
</protein>
<reference evidence="2 3" key="2">
    <citation type="submission" date="2010-03" db="EMBL/GenBank/DDBJ databases">
        <authorList>
            <person name="Pajon A."/>
        </authorList>
    </citation>
    <scope>NUCLEOTIDE SEQUENCE [LARGE SCALE GENOMIC DNA]</scope>
    <source>
        <strain evidence="2 3">70/3</strain>
    </source>
</reference>
<feature type="region of interest" description="Disordered" evidence="1">
    <location>
        <begin position="1"/>
        <end position="20"/>
    </location>
</feature>